<dbReference type="EMBL" id="MTEJ01000719">
    <property type="protein sequence ID" value="OQW99027.1"/>
    <property type="molecule type" value="Genomic_DNA"/>
</dbReference>
<evidence type="ECO:0000313" key="1">
    <source>
        <dbReference type="EMBL" id="OQW99027.1"/>
    </source>
</evidence>
<sequence>MLEPAFTPSAHHHPSTDTFAESTLLADAFWGRSIHDTGVRVAGNPTANTEVGVEVWNGDFFPASKGEGAQDIYAKFSHEQAGWNLNGGAWAMQATAAKRSDDRYFSTDHSHTPSGVTLTDVQFSGDTRMAGTWFALSAPEKHGIKAGLRYEAAQAQSNGTLADTTRTASYDSDHLAYAVTPSVEWRKLKLCYRLEKLSLENNLGGNGAQVLADEAKLITDANPKRETVQMNWQINKKVGARVAYTQDNTLAETDDRVSVGLVWQDTLYKK</sequence>
<comment type="caution">
    <text evidence="1">The sequence shown here is derived from an EMBL/GenBank/DDBJ whole genome shotgun (WGS) entry which is preliminary data.</text>
</comment>
<reference evidence="1 2" key="1">
    <citation type="submission" date="2017-01" db="EMBL/GenBank/DDBJ databases">
        <title>Novel large sulfur bacteria in the metagenomes of groundwater-fed chemosynthetic microbial mats in the Lake Huron basin.</title>
        <authorList>
            <person name="Sharrar A.M."/>
            <person name="Flood B.E."/>
            <person name="Bailey J.V."/>
            <person name="Jones D.S."/>
            <person name="Biddanda B."/>
            <person name="Ruberg S.A."/>
            <person name="Marcus D.N."/>
            <person name="Dick G.J."/>
        </authorList>
    </citation>
    <scope>NUCLEOTIDE SEQUENCE [LARGE SCALE GENOMIC DNA]</scope>
    <source>
        <strain evidence="1">A8</strain>
    </source>
</reference>
<evidence type="ECO:0008006" key="3">
    <source>
        <dbReference type="Google" id="ProtNLM"/>
    </source>
</evidence>
<gene>
    <name evidence="1" type="ORF">BWK73_51200</name>
</gene>
<name>A0A1Y1Q894_9GAMM</name>
<protein>
    <recommendedName>
        <fullName evidence="3">Porin domain-containing protein</fullName>
    </recommendedName>
</protein>
<dbReference type="Proteomes" id="UP000192491">
    <property type="component" value="Unassembled WGS sequence"/>
</dbReference>
<proteinExistence type="predicted"/>
<evidence type="ECO:0000313" key="2">
    <source>
        <dbReference type="Proteomes" id="UP000192491"/>
    </source>
</evidence>
<dbReference type="AlphaFoldDB" id="A0A1Y1Q894"/>
<organism evidence="1 2">
    <name type="scientific">Thiothrix lacustris</name>
    <dbReference type="NCBI Taxonomy" id="525917"/>
    <lineage>
        <taxon>Bacteria</taxon>
        <taxon>Pseudomonadati</taxon>
        <taxon>Pseudomonadota</taxon>
        <taxon>Gammaproteobacteria</taxon>
        <taxon>Thiotrichales</taxon>
        <taxon>Thiotrichaceae</taxon>
        <taxon>Thiothrix</taxon>
    </lineage>
</organism>
<accession>A0A1Y1Q894</accession>